<evidence type="ECO:0000256" key="4">
    <source>
        <dbReference type="SAM" id="MobiDB-lite"/>
    </source>
</evidence>
<feature type="compositionally biased region" description="Low complexity" evidence="4">
    <location>
        <begin position="156"/>
        <end position="178"/>
    </location>
</feature>
<keyword evidence="1 2" id="KW-0238">DNA-binding</keyword>
<proteinExistence type="inferred from homology"/>
<feature type="region of interest" description="Disordered" evidence="4">
    <location>
        <begin position="109"/>
        <end position="200"/>
    </location>
</feature>
<evidence type="ECO:0000256" key="2">
    <source>
        <dbReference type="HAMAP-Rule" id="MF_00984"/>
    </source>
</evidence>
<dbReference type="AlphaFoldDB" id="T2GG32"/>
<dbReference type="GO" id="GO:0003697">
    <property type="term" value="F:single-stranded DNA binding"/>
    <property type="evidence" value="ECO:0007669"/>
    <property type="project" value="UniProtKB-UniRule"/>
</dbReference>
<dbReference type="GO" id="GO:0009295">
    <property type="term" value="C:nucleoid"/>
    <property type="evidence" value="ECO:0007669"/>
    <property type="project" value="TreeGrafter"/>
</dbReference>
<dbReference type="HAMAP" id="MF_00984">
    <property type="entry name" value="SSB"/>
    <property type="match status" value="1"/>
</dbReference>
<comment type="caution">
    <text evidence="2">Lacks conserved residue(s) required for the propagation of feature annotation.</text>
</comment>
<dbReference type="PROSITE" id="PS50935">
    <property type="entry name" value="SSB"/>
    <property type="match status" value="1"/>
</dbReference>
<dbReference type="PANTHER" id="PTHR10302:SF27">
    <property type="entry name" value="SINGLE-STRANDED DNA-BINDING PROTEIN"/>
    <property type="match status" value="1"/>
</dbReference>
<name>T2GG32_MEGG1</name>
<dbReference type="NCBIfam" id="TIGR00621">
    <property type="entry name" value="ssb"/>
    <property type="match status" value="1"/>
</dbReference>
<reference evidence="6" key="2">
    <citation type="submission" date="2013-07" db="EMBL/GenBank/DDBJ databases">
        <authorList>
            <person name="Morais-Silva F.O."/>
            <person name="Rezende A.M."/>
            <person name="Pimentel C."/>
            <person name="Resende D.M."/>
            <person name="Santos C.I."/>
            <person name="Clemente C."/>
            <person name="de Oliveira L.M."/>
            <person name="da Silva S.M."/>
            <person name="Costa D.A."/>
            <person name="Varela-Raposo A."/>
            <person name="Horacio E.C.A."/>
            <person name="Matos M."/>
            <person name="Flores O."/>
            <person name="Ruiz J.C."/>
            <person name="Rodrigues-Pousada C."/>
        </authorList>
    </citation>
    <scope>NUCLEOTIDE SEQUENCE [LARGE SCALE GENOMIC DNA]</scope>
    <source>
        <strain evidence="6">ATCC 19364 / DSM 1382 / NCIMB 9332 / VKM B-1759</strain>
    </source>
</reference>
<evidence type="ECO:0000256" key="1">
    <source>
        <dbReference type="ARBA" id="ARBA00023125"/>
    </source>
</evidence>
<evidence type="ECO:0000313" key="6">
    <source>
        <dbReference type="Proteomes" id="UP000016587"/>
    </source>
</evidence>
<dbReference type="STRING" id="1121448.DGI_3446"/>
<dbReference type="PATRIC" id="fig|1121448.10.peg.3396"/>
<dbReference type="RefSeq" id="WP_021762249.1">
    <property type="nucleotide sequence ID" value="NC_022444.1"/>
</dbReference>
<dbReference type="Pfam" id="PF00436">
    <property type="entry name" value="SSB"/>
    <property type="match status" value="1"/>
</dbReference>
<dbReference type="CDD" id="cd04496">
    <property type="entry name" value="SSB_OBF"/>
    <property type="match status" value="1"/>
</dbReference>
<evidence type="ECO:0000256" key="3">
    <source>
        <dbReference type="RuleBase" id="RU000524"/>
    </source>
</evidence>
<evidence type="ECO:0000313" key="5">
    <source>
        <dbReference type="EMBL" id="AGW15126.1"/>
    </source>
</evidence>
<dbReference type="GO" id="GO:0006260">
    <property type="term" value="P:DNA replication"/>
    <property type="evidence" value="ECO:0007669"/>
    <property type="project" value="InterPro"/>
</dbReference>
<dbReference type="PANTHER" id="PTHR10302">
    <property type="entry name" value="SINGLE-STRANDED DNA-BINDING PROTEIN"/>
    <property type="match status" value="1"/>
</dbReference>
<sequence>MAPTLNKVMLIGRLGRDPELRYTNSGKPVANFSIATDESYNDRDGNRVDKAEWHDIVVWDRSGENCANYLRKGSLVYVEGRLQTRKWQDQQGNPRKSTEVVADRVQFLDSKGSREAYDGPEAPAGYGDEGEFPPPPGQRTGNRPQQGGYQQGGAGRQQPRPQPAGQQPPRRPQAAPQQRQDEDLGPAFPSEASSMDDMPF</sequence>
<protein>
    <recommendedName>
        <fullName evidence="2 3">Single-stranded DNA-binding protein</fullName>
        <shortName evidence="2">SSB</shortName>
    </recommendedName>
</protein>
<dbReference type="Gene3D" id="2.40.50.140">
    <property type="entry name" value="Nucleic acid-binding proteins"/>
    <property type="match status" value="1"/>
</dbReference>
<dbReference type="Proteomes" id="UP000016587">
    <property type="component" value="Chromosome"/>
</dbReference>
<comment type="subunit">
    <text evidence="2">Homotetramer.</text>
</comment>
<dbReference type="OrthoDB" id="9809878at2"/>
<dbReference type="SUPFAM" id="SSF50249">
    <property type="entry name" value="Nucleic acid-binding proteins"/>
    <property type="match status" value="1"/>
</dbReference>
<dbReference type="EMBL" id="CP006585">
    <property type="protein sequence ID" value="AGW15126.1"/>
    <property type="molecule type" value="Genomic_DNA"/>
</dbReference>
<accession>T2GG32</accession>
<gene>
    <name evidence="5" type="ORF">DGI_3446</name>
</gene>
<keyword evidence="6" id="KW-1185">Reference proteome</keyword>
<dbReference type="InterPro" id="IPR000424">
    <property type="entry name" value="Primosome_PriB/ssb"/>
</dbReference>
<organism evidence="5 6">
    <name type="scientific">Megalodesulfovibrio gigas (strain ATCC 19364 / DSM 1382 / NCIMB 9332 / VKM B-1759)</name>
    <name type="common">Desulfovibrio gigas</name>
    <dbReference type="NCBI Taxonomy" id="1121448"/>
    <lineage>
        <taxon>Bacteria</taxon>
        <taxon>Pseudomonadati</taxon>
        <taxon>Thermodesulfobacteriota</taxon>
        <taxon>Desulfovibrionia</taxon>
        <taxon>Desulfovibrionales</taxon>
        <taxon>Desulfovibrionaceae</taxon>
        <taxon>Megalodesulfovibrio</taxon>
    </lineage>
</organism>
<dbReference type="InterPro" id="IPR011344">
    <property type="entry name" value="ssDNA-bd"/>
</dbReference>
<reference evidence="5 6" key="1">
    <citation type="journal article" date="2013" name="J. Bacteriol.">
        <title>Roles of HynAB and Ech, the only two hydrogenases found in the model sulfate reducer Desulfovibrio gigas.</title>
        <authorList>
            <person name="Morais-Silva F.O."/>
            <person name="Santos C.I."/>
            <person name="Rodrigues R."/>
            <person name="Pereira I.A."/>
            <person name="Rodrigues-Pousada C."/>
        </authorList>
    </citation>
    <scope>NUCLEOTIDE SEQUENCE [LARGE SCALE GENOMIC DNA]</scope>
    <source>
        <strain evidence="6">ATCC 19364 / DSM 1382 / NCIMB 9332 / VKM B-1759</strain>
    </source>
</reference>
<dbReference type="eggNOG" id="COG0629">
    <property type="taxonomic scope" value="Bacteria"/>
</dbReference>
<dbReference type="HOGENOM" id="CLU_078758_0_1_7"/>
<dbReference type="KEGG" id="dgg:DGI_3446"/>
<dbReference type="InterPro" id="IPR012340">
    <property type="entry name" value="NA-bd_OB-fold"/>
</dbReference>